<dbReference type="SUPFAM" id="SSF100950">
    <property type="entry name" value="NagB/RpiA/CoA transferase-like"/>
    <property type="match status" value="1"/>
</dbReference>
<feature type="domain" description="LUD" evidence="1">
    <location>
        <begin position="54"/>
        <end position="225"/>
    </location>
</feature>
<dbReference type="Proteomes" id="UP000059074">
    <property type="component" value="Unassembled WGS sequence"/>
</dbReference>
<dbReference type="InterPro" id="IPR003741">
    <property type="entry name" value="LUD_dom"/>
</dbReference>
<gene>
    <name evidence="2" type="ORF">APY04_1427</name>
</gene>
<evidence type="ECO:0000259" key="1">
    <source>
        <dbReference type="Pfam" id="PF02589"/>
    </source>
</evidence>
<evidence type="ECO:0000313" key="2">
    <source>
        <dbReference type="EMBL" id="KWT69344.1"/>
    </source>
</evidence>
<sequence>MSRIRKALDAPAMPSETARAEAVAERIAHPPQHWPLRSIQPEADGVSQQALIGRFKAQLARLGADVIEARSVAEIPAALAQYIATNVADDAAGLARIRMGSDAFLAALPWSSTSGLEIATGKAEATDVIGVSRAIAGVAETGTLVLVSGAENPVTLGYLPETHIVVLEASGIVASYEEAMQSVLVATGGRMPRTVNLITGASRTGDIGGKIVMGAHGPRRVAVVLWSA</sequence>
<dbReference type="Gene3D" id="3.40.50.10420">
    <property type="entry name" value="NagB/RpiA/CoA transferase-like"/>
    <property type="match status" value="1"/>
</dbReference>
<name>A0A125NVC5_HYPSL</name>
<dbReference type="PANTHER" id="PTHR43682">
    <property type="entry name" value="LACTATE UTILIZATION PROTEIN C"/>
    <property type="match status" value="1"/>
</dbReference>
<dbReference type="InterPro" id="IPR037171">
    <property type="entry name" value="NagB/RpiA_transferase-like"/>
</dbReference>
<protein>
    <recommendedName>
        <fullName evidence="1">LUD domain-containing protein</fullName>
    </recommendedName>
</protein>
<dbReference type="PANTHER" id="PTHR43682:SF1">
    <property type="entry name" value="LACTATE UTILIZATION PROTEIN C"/>
    <property type="match status" value="1"/>
</dbReference>
<proteinExistence type="predicted"/>
<reference evidence="2 3" key="1">
    <citation type="submission" date="2015-10" db="EMBL/GenBank/DDBJ databases">
        <title>Transcriptomic analysis of a linuron degrading triple-species bacterial consortium.</title>
        <authorList>
            <person name="Albers P."/>
        </authorList>
    </citation>
    <scope>NUCLEOTIDE SEQUENCE [LARGE SCALE GENOMIC DNA]</scope>
    <source>
        <strain evidence="2 3">WDL6</strain>
    </source>
</reference>
<dbReference type="AlphaFoldDB" id="A0A125NVC5"/>
<comment type="caution">
    <text evidence="2">The sequence shown here is derived from an EMBL/GenBank/DDBJ whole genome shotgun (WGS) entry which is preliminary data.</text>
</comment>
<dbReference type="InterPro" id="IPR024185">
    <property type="entry name" value="FTHF_cligase-like_sf"/>
</dbReference>
<organism evidence="2 3">
    <name type="scientific">Hyphomicrobium sulfonivorans</name>
    <dbReference type="NCBI Taxonomy" id="121290"/>
    <lineage>
        <taxon>Bacteria</taxon>
        <taxon>Pseudomonadati</taxon>
        <taxon>Pseudomonadota</taxon>
        <taxon>Alphaproteobacteria</taxon>
        <taxon>Hyphomicrobiales</taxon>
        <taxon>Hyphomicrobiaceae</taxon>
        <taxon>Hyphomicrobium</taxon>
    </lineage>
</organism>
<keyword evidence="3" id="KW-1185">Reference proteome</keyword>
<dbReference type="Pfam" id="PF02589">
    <property type="entry name" value="LUD_dom"/>
    <property type="match status" value="1"/>
</dbReference>
<evidence type="ECO:0000313" key="3">
    <source>
        <dbReference type="Proteomes" id="UP000059074"/>
    </source>
</evidence>
<dbReference type="STRING" id="121290.APY04_1427"/>
<dbReference type="EMBL" id="LMTR01000045">
    <property type="protein sequence ID" value="KWT69344.1"/>
    <property type="molecule type" value="Genomic_DNA"/>
</dbReference>
<accession>A0A125NVC5</accession>
<dbReference type="PATRIC" id="fig|121290.4.peg.2663"/>